<name>A0A9E7KY01_9LILI</name>
<dbReference type="AlphaFoldDB" id="A0A9E7KY01"/>
<reference evidence="1" key="1">
    <citation type="submission" date="2022-05" db="EMBL/GenBank/DDBJ databases">
        <title>The Musa troglodytarum L. genome provides insights into the mechanism of non-climacteric behaviour and enrichment of carotenoids.</title>
        <authorList>
            <person name="Wang J."/>
        </authorList>
    </citation>
    <scope>NUCLEOTIDE SEQUENCE</scope>
    <source>
        <tissue evidence="1">Leaf</tissue>
    </source>
</reference>
<proteinExistence type="predicted"/>
<sequence length="270" mass="29151">MIPLYFSSAQTTATVDDRESRLNCFDEVATGDGLMRALLYVTDNSPLKPGGLHLSPRTGASLSIHALAAAPLGLALRKEIALLLVAAEKIPWLGAIDVSEGDSVAREGFFVSPRSSEQITPFGLTRLRNEGLRIVKIEYWCEEGDHVPLYAKKVGPFHDPGFEDHEDGGIYIGSSGIGPKRVIMSPCMPIRSDLSTTPGLRILKRNDICSHATKSIDDDEEETFATVVESLQVLSGINRRSTIGMVLQVVSVSSDIKKASTSLVKKASSV</sequence>
<dbReference type="EMBL" id="CP097510">
    <property type="protein sequence ID" value="URE31175.1"/>
    <property type="molecule type" value="Genomic_DNA"/>
</dbReference>
<accession>A0A9E7KY01</accession>
<evidence type="ECO:0000313" key="2">
    <source>
        <dbReference type="Proteomes" id="UP001055439"/>
    </source>
</evidence>
<keyword evidence="2" id="KW-1185">Reference proteome</keyword>
<dbReference type="Proteomes" id="UP001055439">
    <property type="component" value="Chromosome 8"/>
</dbReference>
<gene>
    <name evidence="1" type="ORF">MUK42_16085</name>
</gene>
<protein>
    <submittedName>
        <fullName evidence="1">Uncharacterized protein</fullName>
    </submittedName>
</protein>
<organism evidence="1 2">
    <name type="scientific">Musa troglodytarum</name>
    <name type="common">fe'i banana</name>
    <dbReference type="NCBI Taxonomy" id="320322"/>
    <lineage>
        <taxon>Eukaryota</taxon>
        <taxon>Viridiplantae</taxon>
        <taxon>Streptophyta</taxon>
        <taxon>Embryophyta</taxon>
        <taxon>Tracheophyta</taxon>
        <taxon>Spermatophyta</taxon>
        <taxon>Magnoliopsida</taxon>
        <taxon>Liliopsida</taxon>
        <taxon>Zingiberales</taxon>
        <taxon>Musaceae</taxon>
        <taxon>Musa</taxon>
    </lineage>
</organism>
<evidence type="ECO:0000313" key="1">
    <source>
        <dbReference type="EMBL" id="URE31175.1"/>
    </source>
</evidence>